<protein>
    <submittedName>
        <fullName evidence="1">Uncharacterized protein</fullName>
    </submittedName>
</protein>
<name>A0A919SWU8_9ACTN</name>
<sequence>MVSGYIEPGNVVAFLQWLSLYIDHPHDDLDQVALAGALKPTDSDDPAAWFEYPLAGTPDLLVRMAREVGSVGVHVEVVGEIDPVLTARIETLMDVYW</sequence>
<comment type="caution">
    <text evidence="1">The sequence shown here is derived from an EMBL/GenBank/DDBJ whole genome shotgun (WGS) entry which is preliminary data.</text>
</comment>
<evidence type="ECO:0000313" key="1">
    <source>
        <dbReference type="EMBL" id="GIM79957.1"/>
    </source>
</evidence>
<gene>
    <name evidence="1" type="ORF">Aco04nite_68180</name>
</gene>
<keyword evidence="2" id="KW-1185">Reference proteome</keyword>
<dbReference type="Proteomes" id="UP000680865">
    <property type="component" value="Unassembled WGS sequence"/>
</dbReference>
<dbReference type="RefSeq" id="WP_203836182.1">
    <property type="nucleotide sequence ID" value="NZ_BAAATW010000023.1"/>
</dbReference>
<organism evidence="1 2">
    <name type="scientific">Winogradskya consettensis</name>
    <dbReference type="NCBI Taxonomy" id="113560"/>
    <lineage>
        <taxon>Bacteria</taxon>
        <taxon>Bacillati</taxon>
        <taxon>Actinomycetota</taxon>
        <taxon>Actinomycetes</taxon>
        <taxon>Micromonosporales</taxon>
        <taxon>Micromonosporaceae</taxon>
        <taxon>Winogradskya</taxon>
    </lineage>
</organism>
<reference evidence="1" key="1">
    <citation type="submission" date="2021-03" db="EMBL/GenBank/DDBJ databases">
        <title>Whole genome shotgun sequence of Actinoplanes consettensis NBRC 14913.</title>
        <authorList>
            <person name="Komaki H."/>
            <person name="Tamura T."/>
        </authorList>
    </citation>
    <scope>NUCLEOTIDE SEQUENCE</scope>
    <source>
        <strain evidence="1">NBRC 14913</strain>
    </source>
</reference>
<dbReference type="EMBL" id="BOQP01000040">
    <property type="protein sequence ID" value="GIM79957.1"/>
    <property type="molecule type" value="Genomic_DNA"/>
</dbReference>
<dbReference type="AlphaFoldDB" id="A0A919SWU8"/>
<proteinExistence type="predicted"/>
<accession>A0A919SWU8</accession>
<evidence type="ECO:0000313" key="2">
    <source>
        <dbReference type="Proteomes" id="UP000680865"/>
    </source>
</evidence>